<name>A0A8T9MTX2_9NEIS</name>
<proteinExistence type="predicted"/>
<dbReference type="EMBL" id="CP091521">
    <property type="protein sequence ID" value="UOP04739.1"/>
    <property type="molecule type" value="Genomic_DNA"/>
</dbReference>
<dbReference type="AlphaFoldDB" id="A0A8T9MTX2"/>
<keyword evidence="3" id="KW-1185">Reference proteome</keyword>
<gene>
    <name evidence="2" type="ORF">LVJ77_11305</name>
</gene>
<reference evidence="2" key="2">
    <citation type="journal article" date="2022" name="Res Sq">
        <title>Evolution of multicellular longitudinally dividing oral cavity symbionts (Neisseriaceae).</title>
        <authorList>
            <person name="Nyongesa S."/>
            <person name="Weber P."/>
            <person name="Bernet E."/>
            <person name="Pullido F."/>
            <person name="Nieckarz M."/>
            <person name="Delaby M."/>
            <person name="Nieves C."/>
            <person name="Viehboeck T."/>
            <person name="Krause N."/>
            <person name="Rivera-Millot A."/>
            <person name="Nakamura A."/>
            <person name="Vischer N."/>
            <person name="VanNieuwenhze M."/>
            <person name="Brun Y."/>
            <person name="Cava F."/>
            <person name="Bulgheresi S."/>
            <person name="Veyrier F."/>
        </authorList>
    </citation>
    <scope>NUCLEOTIDE SEQUENCE</scope>
    <source>
        <strain evidence="2">17694</strain>
    </source>
</reference>
<evidence type="ECO:0000313" key="3">
    <source>
        <dbReference type="Proteomes" id="UP000831534"/>
    </source>
</evidence>
<dbReference type="Proteomes" id="UP000831534">
    <property type="component" value="Chromosome"/>
</dbReference>
<organism evidence="2 3">
    <name type="scientific">Conchiformibius kuhniae</name>
    <dbReference type="NCBI Taxonomy" id="211502"/>
    <lineage>
        <taxon>Bacteria</taxon>
        <taxon>Pseudomonadati</taxon>
        <taxon>Pseudomonadota</taxon>
        <taxon>Betaproteobacteria</taxon>
        <taxon>Neisseriales</taxon>
        <taxon>Neisseriaceae</taxon>
        <taxon>Conchiformibius</taxon>
    </lineage>
</organism>
<sequence length="125" mass="14714">MKPRHSRQKLFIIKNINYDKSLFTEWRCFQCRDFYSANLLPRHQAHAVRMSIHNNALLIDFNHGRALPETFDHLHRTEPKKQKTNNRKNISKALPFSKPRIKSHGDSAQKAKPINKYLNNLVLLG</sequence>
<evidence type="ECO:0000313" key="2">
    <source>
        <dbReference type="EMBL" id="UOP04739.1"/>
    </source>
</evidence>
<reference evidence="2" key="1">
    <citation type="submission" date="2021-12" db="EMBL/GenBank/DDBJ databases">
        <authorList>
            <person name="Veyrier F.J."/>
        </authorList>
    </citation>
    <scope>NUCLEOTIDE SEQUENCE</scope>
    <source>
        <strain evidence="2">17694</strain>
    </source>
</reference>
<accession>A0A8T9MTX2</accession>
<feature type="region of interest" description="Disordered" evidence="1">
    <location>
        <begin position="75"/>
        <end position="109"/>
    </location>
</feature>
<evidence type="ECO:0000256" key="1">
    <source>
        <dbReference type="SAM" id="MobiDB-lite"/>
    </source>
</evidence>
<protein>
    <submittedName>
        <fullName evidence="2">Uncharacterized protein</fullName>
    </submittedName>
</protein>